<feature type="non-terminal residue" evidence="1">
    <location>
        <position position="1"/>
    </location>
</feature>
<dbReference type="InterPro" id="IPR024747">
    <property type="entry name" value="Pyridox_Oxase-rel"/>
</dbReference>
<dbReference type="EMBL" id="JAMSHA010000030">
    <property type="protein sequence ID" value="MCV2225390.1"/>
    <property type="molecule type" value="Genomic_DNA"/>
</dbReference>
<gene>
    <name evidence="1" type="ORF">ND528_28020</name>
</gene>
<dbReference type="Pfam" id="PF12900">
    <property type="entry name" value="Pyridox_ox_2"/>
    <property type="match status" value="1"/>
</dbReference>
<dbReference type="Proteomes" id="UP001063475">
    <property type="component" value="Unassembled WGS sequence"/>
</dbReference>
<reference evidence="1" key="1">
    <citation type="submission" date="2022-06" db="EMBL/GenBank/DDBJ databases">
        <title>De novo draft assembly of the Pseudomonas mercurotoleraris sp. nov., isolated from the plants rhizosphere.</title>
        <authorList>
            <person name="Robas M."/>
            <person name="Gonzalez D."/>
            <person name="Fernandez V.M."/>
            <person name="Luna L."/>
            <person name="Provanza A."/>
            <person name="Jimenez P.A."/>
        </authorList>
    </citation>
    <scope>NUCLEOTIDE SEQUENCE</scope>
    <source>
        <strain evidence="1">SAICEUPSM</strain>
    </source>
</reference>
<dbReference type="Gene3D" id="2.30.110.10">
    <property type="entry name" value="Electron Transport, Fmn-binding Protein, Chain A"/>
    <property type="match status" value="1"/>
</dbReference>
<dbReference type="SUPFAM" id="SSF50475">
    <property type="entry name" value="FMN-binding split barrel"/>
    <property type="match status" value="1"/>
</dbReference>
<name>A0ABT2Y368_9PSED</name>
<keyword evidence="2" id="KW-1185">Reference proteome</keyword>
<evidence type="ECO:0000313" key="2">
    <source>
        <dbReference type="Proteomes" id="UP001063475"/>
    </source>
</evidence>
<proteinExistence type="predicted"/>
<protein>
    <submittedName>
        <fullName evidence="1">Pyridoxamine 5'-phosphate oxidase family protein</fullName>
    </submittedName>
</protein>
<accession>A0ABT2Y368</accession>
<evidence type="ECO:0000313" key="1">
    <source>
        <dbReference type="EMBL" id="MCV2225390.1"/>
    </source>
</evidence>
<dbReference type="InterPro" id="IPR012349">
    <property type="entry name" value="Split_barrel_FMN-bd"/>
</dbReference>
<comment type="caution">
    <text evidence="1">The sequence shown here is derived from an EMBL/GenBank/DDBJ whole genome shotgun (WGS) entry which is preliminary data.</text>
</comment>
<sequence>NFVLDGPDVVFRTAEGSKLAVAASRAVVAFEVDSFDADARSGWSVVLVGRTFEVTEPVERARLLALPLVTFVPGVRDRVIKIVPRIVTGRRILR</sequence>
<organism evidence="1 2">
    <name type="scientific">Pseudomonas mercuritolerans</name>
    <dbReference type="NCBI Taxonomy" id="2951809"/>
    <lineage>
        <taxon>Bacteria</taxon>
        <taxon>Pseudomonadati</taxon>
        <taxon>Pseudomonadota</taxon>
        <taxon>Gammaproteobacteria</taxon>
        <taxon>Pseudomonadales</taxon>
        <taxon>Pseudomonadaceae</taxon>
        <taxon>Pseudomonas</taxon>
    </lineage>
</organism>